<accession>A0A8J6AA09</accession>
<organism evidence="1 2">
    <name type="scientific">Galemys pyrenaicus</name>
    <name type="common">Iberian desman</name>
    <name type="synonym">Pyrenean desman</name>
    <dbReference type="NCBI Taxonomy" id="202257"/>
    <lineage>
        <taxon>Eukaryota</taxon>
        <taxon>Metazoa</taxon>
        <taxon>Chordata</taxon>
        <taxon>Craniata</taxon>
        <taxon>Vertebrata</taxon>
        <taxon>Euteleostomi</taxon>
        <taxon>Mammalia</taxon>
        <taxon>Eutheria</taxon>
        <taxon>Laurasiatheria</taxon>
        <taxon>Eulipotyphla</taxon>
        <taxon>Talpidae</taxon>
        <taxon>Galemys</taxon>
    </lineage>
</organism>
<evidence type="ECO:0000313" key="2">
    <source>
        <dbReference type="Proteomes" id="UP000700334"/>
    </source>
</evidence>
<sequence length="145" mass="16235">MAMLPGRAHLQPRLAAVGVSSPEFSPTGVCFLLSSSEVATEVPFRLMHPQPDDPGQSPSMFHLTVEVLWVTPRESVLTWPLGFEQAKLELAVAWFELHLLPHLLEALSSQDGLMWFERAFLGREELDGSLQLSFQNEALEPAWRV</sequence>
<dbReference type="EMBL" id="JAGFMF010011706">
    <property type="protein sequence ID" value="KAG8515581.1"/>
    <property type="molecule type" value="Genomic_DNA"/>
</dbReference>
<reference evidence="1" key="1">
    <citation type="journal article" date="2021" name="Evol. Appl.">
        <title>The genome of the Pyrenean desman and the effects of bottlenecks and inbreeding on the genomic landscape of an endangered species.</title>
        <authorList>
            <person name="Escoda L."/>
            <person name="Castresana J."/>
        </authorList>
    </citation>
    <scope>NUCLEOTIDE SEQUENCE</scope>
    <source>
        <strain evidence="1">IBE-C5619</strain>
    </source>
</reference>
<gene>
    <name evidence="1" type="ORF">J0S82_013556</name>
</gene>
<proteinExistence type="predicted"/>
<dbReference type="Proteomes" id="UP000700334">
    <property type="component" value="Unassembled WGS sequence"/>
</dbReference>
<protein>
    <submittedName>
        <fullName evidence="1">Uncharacterized protein</fullName>
    </submittedName>
</protein>
<evidence type="ECO:0000313" key="1">
    <source>
        <dbReference type="EMBL" id="KAG8515581.1"/>
    </source>
</evidence>
<name>A0A8J6AA09_GALPY</name>
<comment type="caution">
    <text evidence="1">The sequence shown here is derived from an EMBL/GenBank/DDBJ whole genome shotgun (WGS) entry which is preliminary data.</text>
</comment>
<keyword evidence="2" id="KW-1185">Reference proteome</keyword>
<dbReference type="AlphaFoldDB" id="A0A8J6AA09"/>